<dbReference type="PROSITE" id="PS50297">
    <property type="entry name" value="ANK_REP_REGION"/>
    <property type="match status" value="2"/>
</dbReference>
<comment type="subcellular location">
    <subcellularLocation>
        <location evidence="1">Cell membrane</location>
        <topology evidence="1">Peripheral membrane protein</topology>
        <orientation evidence="1">Cytoplasmic side</orientation>
    </subcellularLocation>
</comment>
<protein>
    <submittedName>
        <fullName evidence="3">Ankyrin-2</fullName>
    </submittedName>
</protein>
<dbReference type="Proteomes" id="UP000053555">
    <property type="component" value="Unassembled WGS sequence"/>
</dbReference>
<organism evidence="3">
    <name type="scientific">Glycine soja</name>
    <name type="common">Wild soybean</name>
    <dbReference type="NCBI Taxonomy" id="3848"/>
    <lineage>
        <taxon>Eukaryota</taxon>
        <taxon>Viridiplantae</taxon>
        <taxon>Streptophyta</taxon>
        <taxon>Embryophyta</taxon>
        <taxon>Tracheophyta</taxon>
        <taxon>Spermatophyta</taxon>
        <taxon>Magnoliopsida</taxon>
        <taxon>eudicotyledons</taxon>
        <taxon>Gunneridae</taxon>
        <taxon>Pentapetalae</taxon>
        <taxon>rosids</taxon>
        <taxon>fabids</taxon>
        <taxon>Fabales</taxon>
        <taxon>Fabaceae</taxon>
        <taxon>Papilionoideae</taxon>
        <taxon>50 kb inversion clade</taxon>
        <taxon>NPAAA clade</taxon>
        <taxon>indigoferoid/millettioid clade</taxon>
        <taxon>Phaseoleae</taxon>
        <taxon>Glycine</taxon>
        <taxon>Glycine subgen. Soja</taxon>
    </lineage>
</organism>
<dbReference type="Pfam" id="PF12796">
    <property type="entry name" value="Ank_2"/>
    <property type="match status" value="1"/>
</dbReference>
<dbReference type="GO" id="GO:0005886">
    <property type="term" value="C:plasma membrane"/>
    <property type="evidence" value="ECO:0007669"/>
    <property type="project" value="UniProtKB-SubCell"/>
</dbReference>
<dbReference type="Gene3D" id="1.25.40.20">
    <property type="entry name" value="Ankyrin repeat-containing domain"/>
    <property type="match status" value="1"/>
</dbReference>
<dbReference type="EMBL" id="KN652937">
    <property type="protein sequence ID" value="KHN28183.1"/>
    <property type="molecule type" value="Genomic_DNA"/>
</dbReference>
<feature type="repeat" description="ANK" evidence="2">
    <location>
        <begin position="153"/>
        <end position="180"/>
    </location>
</feature>
<gene>
    <name evidence="3" type="ORF">glysoja_024001</name>
</gene>
<evidence type="ECO:0000256" key="1">
    <source>
        <dbReference type="ARBA" id="ARBA00004413"/>
    </source>
</evidence>
<dbReference type="PROSITE" id="PS50088">
    <property type="entry name" value="ANK_REPEAT"/>
    <property type="match status" value="2"/>
</dbReference>
<dbReference type="AlphaFoldDB" id="A0A0B2R8B0"/>
<dbReference type="PANTHER" id="PTHR24121">
    <property type="entry name" value="NO MECHANORECEPTOR POTENTIAL C, ISOFORM D-RELATED"/>
    <property type="match status" value="1"/>
</dbReference>
<dbReference type="SUPFAM" id="SSF48403">
    <property type="entry name" value="Ankyrin repeat"/>
    <property type="match status" value="1"/>
</dbReference>
<name>A0A0B2R8B0_GLYSO</name>
<proteinExistence type="predicted"/>
<dbReference type="InterPro" id="IPR002110">
    <property type="entry name" value="Ankyrin_rpt"/>
</dbReference>
<evidence type="ECO:0000313" key="3">
    <source>
        <dbReference type="EMBL" id="KHN28183.1"/>
    </source>
</evidence>
<reference evidence="3" key="1">
    <citation type="submission" date="2014-07" db="EMBL/GenBank/DDBJ databases">
        <title>Identification of a novel salt tolerance gene in wild soybean by whole-genome sequencing.</title>
        <authorList>
            <person name="Lam H.-M."/>
            <person name="Qi X."/>
            <person name="Li M.-W."/>
            <person name="Liu X."/>
            <person name="Xie M."/>
            <person name="Ni M."/>
            <person name="Xu X."/>
        </authorList>
    </citation>
    <scope>NUCLEOTIDE SEQUENCE [LARGE SCALE GENOMIC DNA]</scope>
    <source>
        <tissue evidence="3">Root</tissue>
    </source>
</reference>
<accession>A0A0B2R8B0</accession>
<keyword evidence="2" id="KW-0040">ANK repeat</keyword>
<evidence type="ECO:0000256" key="2">
    <source>
        <dbReference type="PROSITE-ProRule" id="PRU00023"/>
    </source>
</evidence>
<feature type="repeat" description="ANK" evidence="2">
    <location>
        <begin position="106"/>
        <end position="138"/>
    </location>
</feature>
<dbReference type="SMART" id="SM00248">
    <property type="entry name" value="ANK"/>
    <property type="match status" value="2"/>
</dbReference>
<sequence>MEELKNTQFSGQDAASDPGLLHKELVGEKTILISELYKAVDEKGNVDNFVDVLEQECRQRKLNLSDIFEQVRKLNLSDIFEQVTETGHTLLMWQQLRGEKRLRNVRGHTPLHVAVRSKNTTMVNLILSQYALVKSTHDDVMKDKKITREKNELGDTPLHEAVHSGDLNVVEVILQRDKDMVHELNKSRCSPLFLAAASEKVEILNLPLQIPFPADQKLPRFFGNSPLHAAILKWNPGTPSLQIT</sequence>
<dbReference type="PANTHER" id="PTHR24121:SF15">
    <property type="entry name" value="ANKYRIN REPEAT PROTEIN"/>
    <property type="match status" value="1"/>
</dbReference>
<dbReference type="InterPro" id="IPR036770">
    <property type="entry name" value="Ankyrin_rpt-contain_sf"/>
</dbReference>